<organism evidence="2 3">
    <name type="scientific">Aphis glycines</name>
    <name type="common">Soybean aphid</name>
    <dbReference type="NCBI Taxonomy" id="307491"/>
    <lineage>
        <taxon>Eukaryota</taxon>
        <taxon>Metazoa</taxon>
        <taxon>Ecdysozoa</taxon>
        <taxon>Arthropoda</taxon>
        <taxon>Hexapoda</taxon>
        <taxon>Insecta</taxon>
        <taxon>Pterygota</taxon>
        <taxon>Neoptera</taxon>
        <taxon>Paraneoptera</taxon>
        <taxon>Hemiptera</taxon>
        <taxon>Sternorrhyncha</taxon>
        <taxon>Aphidomorpha</taxon>
        <taxon>Aphidoidea</taxon>
        <taxon>Aphididae</taxon>
        <taxon>Aphidini</taxon>
        <taxon>Aphis</taxon>
        <taxon>Aphis</taxon>
    </lineage>
</organism>
<evidence type="ECO:0000313" key="3">
    <source>
        <dbReference type="Proteomes" id="UP000475862"/>
    </source>
</evidence>
<dbReference type="Proteomes" id="UP000475862">
    <property type="component" value="Unassembled WGS sequence"/>
</dbReference>
<sequence length="528" mass="57609">MYKCVCIKYVHCNRSTALDYWSDTFFEEIPHDCLPGETIDDKYYSISFETKFSQQKEEKIFSISYFGRKKLQCKKHFIRKTKIILSITTYINDDDNVIMSFYAILVRVSGGGVRFGRFTPLVVHSLHVLQQTLQVDTVLGGYVDDLVVGQTALELGQVVAGPVHVHLVGDDQLRPVEHRGREAPDLVPEHVHVRPRLGRGQVDDQQQRGAPLHVPQERYAQAAVPVRVLDEPREVGHGHRLLVVVLDHAHVRLERGERVRGHLGPGPRNGPEQRALARVRESQQPEIGDAAQLQRVPEHLARAAQFGHLGRLFRVRGKVPIAVAARPAPGRHEHDARPAQVADHAPGAVFDHRAHGHVHVRVIGTLAVAVLVVALLAGGRPQLDGHVPQPGHVLGRPEHDVATVTAVAAVRARVLVAEQLHERHATVAAPTAGRADRLHVHQVLGRRPVGFFLAARPPPRRQPLRNTVGAGAVGAGTAGVGDVGAAAGSAGDEAAACNGRTRTRRPLGDRSGTTTTSRSLPLTTTGFF</sequence>
<evidence type="ECO:0000256" key="1">
    <source>
        <dbReference type="SAM" id="MobiDB-lite"/>
    </source>
</evidence>
<reference evidence="2 3" key="1">
    <citation type="submission" date="2019-08" db="EMBL/GenBank/DDBJ databases">
        <title>The genome of the soybean aphid Biotype 1, its phylome, world population structure and adaptation to the North American continent.</title>
        <authorList>
            <person name="Giordano R."/>
            <person name="Donthu R.K."/>
            <person name="Hernandez A.G."/>
            <person name="Wright C.L."/>
            <person name="Zimin A.V."/>
        </authorList>
    </citation>
    <scope>NUCLEOTIDE SEQUENCE [LARGE SCALE GENOMIC DNA]</scope>
    <source>
        <tissue evidence="2">Whole aphids</tissue>
    </source>
</reference>
<feature type="compositionally biased region" description="Low complexity" evidence="1">
    <location>
        <begin position="509"/>
        <end position="528"/>
    </location>
</feature>
<evidence type="ECO:0000313" key="2">
    <source>
        <dbReference type="EMBL" id="KAE9539585.1"/>
    </source>
</evidence>
<accession>A0A6G0TV02</accession>
<feature type="region of interest" description="Disordered" evidence="1">
    <location>
        <begin position="494"/>
        <end position="528"/>
    </location>
</feature>
<dbReference type="AlphaFoldDB" id="A0A6G0TV02"/>
<gene>
    <name evidence="2" type="ORF">AGLY_004837</name>
</gene>
<comment type="caution">
    <text evidence="2">The sequence shown here is derived from an EMBL/GenBank/DDBJ whole genome shotgun (WGS) entry which is preliminary data.</text>
</comment>
<keyword evidence="3" id="KW-1185">Reference proteome</keyword>
<feature type="region of interest" description="Disordered" evidence="1">
    <location>
        <begin position="258"/>
        <end position="284"/>
    </location>
</feature>
<proteinExistence type="predicted"/>
<dbReference type="EMBL" id="VYZN01000014">
    <property type="protein sequence ID" value="KAE9539585.1"/>
    <property type="molecule type" value="Genomic_DNA"/>
</dbReference>
<protein>
    <submittedName>
        <fullName evidence="2">Uncharacterized protein</fullName>
    </submittedName>
</protein>
<name>A0A6G0TV02_APHGL</name>